<reference evidence="2" key="1">
    <citation type="submission" date="2017-05" db="UniProtKB">
        <authorList>
            <consortium name="EnsemblMetazoa"/>
        </authorList>
    </citation>
    <scope>IDENTIFICATION</scope>
</reference>
<dbReference type="InParanoid" id="A0A1X7TXD0"/>
<feature type="region of interest" description="Disordered" evidence="1">
    <location>
        <begin position="1"/>
        <end position="26"/>
    </location>
</feature>
<accession>A0A1X7TXD0</accession>
<organism evidence="2">
    <name type="scientific">Amphimedon queenslandica</name>
    <name type="common">Sponge</name>
    <dbReference type="NCBI Taxonomy" id="400682"/>
    <lineage>
        <taxon>Eukaryota</taxon>
        <taxon>Metazoa</taxon>
        <taxon>Porifera</taxon>
        <taxon>Demospongiae</taxon>
        <taxon>Heteroscleromorpha</taxon>
        <taxon>Haplosclerida</taxon>
        <taxon>Niphatidae</taxon>
        <taxon>Amphimedon</taxon>
    </lineage>
</organism>
<name>A0A1X7TXD0_AMPQE</name>
<evidence type="ECO:0000256" key="1">
    <source>
        <dbReference type="SAM" id="MobiDB-lite"/>
    </source>
</evidence>
<evidence type="ECO:0000313" key="2">
    <source>
        <dbReference type="EnsemblMetazoa" id="Aqu2.1.19759_001"/>
    </source>
</evidence>
<dbReference type="AlphaFoldDB" id="A0A1X7TXD0"/>
<proteinExistence type="predicted"/>
<sequence>MGVLLSSSPHDSPICDKESDPMGDHTVGCGGDGDRIICHNSLCEVIFSSAQAADLASRKEVSSLLPDSCSHPADIFLPSWFGGKPTAFDVTVTSPI</sequence>
<protein>
    <submittedName>
        <fullName evidence="2">Uncharacterized protein</fullName>
    </submittedName>
</protein>
<feature type="compositionally biased region" description="Polar residues" evidence="1">
    <location>
        <begin position="1"/>
        <end position="10"/>
    </location>
</feature>
<dbReference type="EnsemblMetazoa" id="Aqu2.1.19759_001">
    <property type="protein sequence ID" value="Aqu2.1.19759_001"/>
    <property type="gene ID" value="Aqu2.1.19759"/>
</dbReference>
<feature type="compositionally biased region" description="Basic and acidic residues" evidence="1">
    <location>
        <begin position="13"/>
        <end position="23"/>
    </location>
</feature>